<evidence type="ECO:0000256" key="2">
    <source>
        <dbReference type="SAM" id="Phobius"/>
    </source>
</evidence>
<dbReference type="KEGG" id="haa:A5892_00045"/>
<dbReference type="AlphaFoldDB" id="A0A172YAK7"/>
<sequence>MGSQMGSIGLTLINTLFNLFVFVLMLRFALHASRADYYNPMTQGVVKATGWLVHPLQRLLRPIGRFDLASLVAAILVKIAALLLIFLLFAGTLPPVLNLLIAGFAGALNALVKIYFFALIVMIILSWVAPRADHPGALLVIQVTEPIMSPLRRVIPPLGMLDLSPIVAFILINLIDSIVVSSLVRASMLPARVVVGY</sequence>
<keyword evidence="2" id="KW-0812">Transmembrane</keyword>
<evidence type="ECO:0000256" key="1">
    <source>
        <dbReference type="ARBA" id="ARBA00010894"/>
    </source>
</evidence>
<evidence type="ECO:0008006" key="5">
    <source>
        <dbReference type="Google" id="ProtNLM"/>
    </source>
</evidence>
<organism evidence="3 4">
    <name type="scientific">Halotalea alkalilenta</name>
    <dbReference type="NCBI Taxonomy" id="376489"/>
    <lineage>
        <taxon>Bacteria</taxon>
        <taxon>Pseudomonadati</taxon>
        <taxon>Pseudomonadota</taxon>
        <taxon>Gammaproteobacteria</taxon>
        <taxon>Oceanospirillales</taxon>
        <taxon>Halomonadaceae</taxon>
        <taxon>Halotalea</taxon>
    </lineage>
</organism>
<dbReference type="RefSeq" id="WP_064121054.1">
    <property type="nucleotide sequence ID" value="NZ_CP015243.1"/>
</dbReference>
<dbReference type="InterPro" id="IPR003425">
    <property type="entry name" value="CCB3/YggT"/>
</dbReference>
<accession>A0A172YAK7</accession>
<dbReference type="PANTHER" id="PTHR33219:SF14">
    <property type="entry name" value="PROTEIN COFACTOR ASSEMBLY OF COMPLEX C SUBUNIT B CCB3, CHLOROPLASTIC-RELATED"/>
    <property type="match status" value="1"/>
</dbReference>
<dbReference type="PANTHER" id="PTHR33219">
    <property type="entry name" value="YLMG HOMOLOG PROTEIN 2, CHLOROPLASTIC"/>
    <property type="match status" value="1"/>
</dbReference>
<dbReference type="Proteomes" id="UP000077875">
    <property type="component" value="Chromosome"/>
</dbReference>
<dbReference type="STRING" id="376489.A5892_00045"/>
<feature type="transmembrane region" description="Helical" evidence="2">
    <location>
        <begin position="96"/>
        <end position="129"/>
    </location>
</feature>
<feature type="transmembrane region" description="Helical" evidence="2">
    <location>
        <begin position="12"/>
        <end position="30"/>
    </location>
</feature>
<protein>
    <recommendedName>
        <fullName evidence="5">YggT family protein</fullName>
    </recommendedName>
</protein>
<comment type="similarity">
    <text evidence="1">Belongs to the YggT family.</text>
</comment>
<keyword evidence="4" id="KW-1185">Reference proteome</keyword>
<keyword evidence="2" id="KW-1133">Transmembrane helix</keyword>
<name>A0A172YAK7_9GAMM</name>
<evidence type="ECO:0000313" key="4">
    <source>
        <dbReference type="Proteomes" id="UP000077875"/>
    </source>
</evidence>
<dbReference type="Pfam" id="PF02325">
    <property type="entry name" value="CCB3_YggT"/>
    <property type="match status" value="2"/>
</dbReference>
<feature type="transmembrane region" description="Helical" evidence="2">
    <location>
        <begin position="166"/>
        <end position="184"/>
    </location>
</feature>
<gene>
    <name evidence="3" type="ORF">A5892_00045</name>
</gene>
<keyword evidence="2" id="KW-0472">Membrane</keyword>
<reference evidence="3 4" key="1">
    <citation type="submission" date="2016-04" db="EMBL/GenBank/DDBJ databases">
        <title>Complete Genome Sequence of Halotalea alkalilenta IHB B 13600.</title>
        <authorList>
            <person name="Swarnkar M.K."/>
            <person name="Sharma A."/>
            <person name="Kaushal K."/>
            <person name="Soni R."/>
            <person name="Rana S."/>
            <person name="Singh A.K."/>
            <person name="Gulati A."/>
        </authorList>
    </citation>
    <scope>NUCLEOTIDE SEQUENCE [LARGE SCALE GENOMIC DNA]</scope>
    <source>
        <strain evidence="3 4">IHB B 13600</strain>
    </source>
</reference>
<dbReference type="GO" id="GO:0016020">
    <property type="term" value="C:membrane"/>
    <property type="evidence" value="ECO:0007669"/>
    <property type="project" value="InterPro"/>
</dbReference>
<evidence type="ECO:0000313" key="3">
    <source>
        <dbReference type="EMBL" id="ANF56055.1"/>
    </source>
</evidence>
<dbReference type="EMBL" id="CP015243">
    <property type="protein sequence ID" value="ANF56055.1"/>
    <property type="molecule type" value="Genomic_DNA"/>
</dbReference>
<proteinExistence type="inferred from homology"/>